<protein>
    <submittedName>
        <fullName evidence="2">Uncharacterized protein</fullName>
    </submittedName>
</protein>
<sequence>MTTHQQAADPGIRQGTRPGIGLGTGPAAERHDAVEAPLAAGLAALAQMRRRGRPCGQVAVEGDRLLLRLAPGSAGDVPELLRWLGWGHLDGVLRTRPMPAVPRQTRCGAPEGAHDAAQDAASGALTERHLPQALDTLADACARALMERSGTAG</sequence>
<feature type="region of interest" description="Disordered" evidence="1">
    <location>
        <begin position="1"/>
        <end position="29"/>
    </location>
</feature>
<evidence type="ECO:0000256" key="1">
    <source>
        <dbReference type="SAM" id="MobiDB-lite"/>
    </source>
</evidence>
<accession>A0ABV6XHT6</accession>
<evidence type="ECO:0000313" key="2">
    <source>
        <dbReference type="EMBL" id="MFC1437816.1"/>
    </source>
</evidence>
<keyword evidence="3" id="KW-1185">Reference proteome</keyword>
<reference evidence="2 3" key="1">
    <citation type="submission" date="2024-06" db="EMBL/GenBank/DDBJ databases">
        <authorList>
            <person name="Lee S.D."/>
        </authorList>
    </citation>
    <scope>NUCLEOTIDE SEQUENCE [LARGE SCALE GENOMIC DNA]</scope>
    <source>
        <strain evidence="2 3">N1-10</strain>
    </source>
</reference>
<organism evidence="2 3">
    <name type="scientific">Streptacidiphilus jeojiensis</name>
    <dbReference type="NCBI Taxonomy" id="3229225"/>
    <lineage>
        <taxon>Bacteria</taxon>
        <taxon>Bacillati</taxon>
        <taxon>Actinomycetota</taxon>
        <taxon>Actinomycetes</taxon>
        <taxon>Kitasatosporales</taxon>
        <taxon>Streptomycetaceae</taxon>
        <taxon>Streptacidiphilus</taxon>
    </lineage>
</organism>
<dbReference type="RefSeq" id="WP_380563475.1">
    <property type="nucleotide sequence ID" value="NZ_JBEUKS010000002.1"/>
</dbReference>
<proteinExistence type="predicted"/>
<dbReference type="EMBL" id="JBEUKS010000002">
    <property type="protein sequence ID" value="MFC1437816.1"/>
    <property type="molecule type" value="Genomic_DNA"/>
</dbReference>
<name>A0ABV6XHT6_9ACTN</name>
<feature type="region of interest" description="Disordered" evidence="1">
    <location>
        <begin position="103"/>
        <end position="123"/>
    </location>
</feature>
<comment type="caution">
    <text evidence="2">The sequence shown here is derived from an EMBL/GenBank/DDBJ whole genome shotgun (WGS) entry which is preliminary data.</text>
</comment>
<evidence type="ECO:0000313" key="3">
    <source>
        <dbReference type="Proteomes" id="UP001592581"/>
    </source>
</evidence>
<dbReference type="Proteomes" id="UP001592581">
    <property type="component" value="Unassembled WGS sequence"/>
</dbReference>
<gene>
    <name evidence="2" type="ORF">ABUW04_06045</name>
</gene>